<dbReference type="Proteomes" id="UP000663891">
    <property type="component" value="Unassembled WGS sequence"/>
</dbReference>
<dbReference type="InterPro" id="IPR012292">
    <property type="entry name" value="Globin/Proto"/>
</dbReference>
<evidence type="ECO:0000313" key="2">
    <source>
        <dbReference type="EMBL" id="CAF1321061.1"/>
    </source>
</evidence>
<evidence type="ECO:0000313" key="4">
    <source>
        <dbReference type="EMBL" id="CAF3770145.1"/>
    </source>
</evidence>
<feature type="domain" description="Globin-sensor" evidence="1">
    <location>
        <begin position="16"/>
        <end position="193"/>
    </location>
</feature>
<dbReference type="PANTHER" id="PTHR42071:SF1">
    <property type="entry name" value="GLOBIN-SENSOR DOMAIN-CONTAINING PROTEIN"/>
    <property type="match status" value="1"/>
</dbReference>
<gene>
    <name evidence="3" type="ORF">JYZ213_LOCUS34176</name>
    <name evidence="4" type="ORF">OKA104_LOCUS16764</name>
    <name evidence="2" type="ORF">VCS650_LOCUS32145</name>
</gene>
<sequence>MTEHIELKQLNSNLRYRFDYLSKFLNFTSDDIQLLNRFAVILLPRIPVVVDTVYRKLLGFDITKQYFLIRNDGFEGNIIKKPTSLTTESSQMTFRKDMLSRYLKRVLTQTDWSDTFLQFLSQVGKMHTDQSGSESINVDYIHINALFGYLEHLLLDIIWSDENLDDKTKHLMFMAINKYFWIQNDFFTMHYLKVWNEEDLTSNEPVVNKTKYCCL</sequence>
<name>A0A815F6M9_9BILA</name>
<proteinExistence type="predicted"/>
<dbReference type="EMBL" id="CAJNON010000572">
    <property type="protein sequence ID" value="CAF1321061.1"/>
    <property type="molecule type" value="Genomic_DNA"/>
</dbReference>
<dbReference type="EMBL" id="CAJNOG010000684">
    <property type="protein sequence ID" value="CAF1335163.1"/>
    <property type="molecule type" value="Genomic_DNA"/>
</dbReference>
<dbReference type="InterPro" id="IPR044398">
    <property type="entry name" value="Globin-sensor_dom"/>
</dbReference>
<comment type="caution">
    <text evidence="2">The sequence shown here is derived from an EMBL/GenBank/DDBJ whole genome shotgun (WGS) entry which is preliminary data.</text>
</comment>
<organism evidence="2 5">
    <name type="scientific">Adineta steineri</name>
    <dbReference type="NCBI Taxonomy" id="433720"/>
    <lineage>
        <taxon>Eukaryota</taxon>
        <taxon>Metazoa</taxon>
        <taxon>Spiralia</taxon>
        <taxon>Gnathifera</taxon>
        <taxon>Rotifera</taxon>
        <taxon>Eurotatoria</taxon>
        <taxon>Bdelloidea</taxon>
        <taxon>Adinetida</taxon>
        <taxon>Adinetidae</taxon>
        <taxon>Adineta</taxon>
    </lineage>
</organism>
<dbReference type="Proteomes" id="UP000663845">
    <property type="component" value="Unassembled WGS sequence"/>
</dbReference>
<dbReference type="AlphaFoldDB" id="A0A815F6M9"/>
<dbReference type="OrthoDB" id="10027058at2759"/>
<dbReference type="GO" id="GO:0019825">
    <property type="term" value="F:oxygen binding"/>
    <property type="evidence" value="ECO:0007669"/>
    <property type="project" value="InterPro"/>
</dbReference>
<protein>
    <recommendedName>
        <fullName evidence="1">Globin-sensor domain-containing protein</fullName>
    </recommendedName>
</protein>
<reference evidence="2" key="1">
    <citation type="submission" date="2021-02" db="EMBL/GenBank/DDBJ databases">
        <authorList>
            <person name="Nowell W R."/>
        </authorList>
    </citation>
    <scope>NUCLEOTIDE SEQUENCE</scope>
</reference>
<evidence type="ECO:0000313" key="5">
    <source>
        <dbReference type="Proteomes" id="UP000663891"/>
    </source>
</evidence>
<dbReference type="EMBL" id="CAJOAY010000973">
    <property type="protein sequence ID" value="CAF3770145.1"/>
    <property type="molecule type" value="Genomic_DNA"/>
</dbReference>
<dbReference type="Pfam" id="PF11563">
    <property type="entry name" value="Protoglobin"/>
    <property type="match status" value="1"/>
</dbReference>
<evidence type="ECO:0000313" key="3">
    <source>
        <dbReference type="EMBL" id="CAF1335163.1"/>
    </source>
</evidence>
<dbReference type="GO" id="GO:0020037">
    <property type="term" value="F:heme binding"/>
    <property type="evidence" value="ECO:0007669"/>
    <property type="project" value="InterPro"/>
</dbReference>
<dbReference type="Proteomes" id="UP000663881">
    <property type="component" value="Unassembled WGS sequence"/>
</dbReference>
<dbReference type="PANTHER" id="PTHR42071">
    <property type="entry name" value="PROTOGLOBIN DOMAIN-CONTAINING PROTEIN"/>
    <property type="match status" value="1"/>
</dbReference>
<evidence type="ECO:0000259" key="1">
    <source>
        <dbReference type="Pfam" id="PF11563"/>
    </source>
</evidence>
<dbReference type="Gene3D" id="1.10.490.10">
    <property type="entry name" value="Globins"/>
    <property type="match status" value="1"/>
</dbReference>
<accession>A0A815F6M9</accession>